<evidence type="ECO:0000256" key="1">
    <source>
        <dbReference type="SAM" id="Coils"/>
    </source>
</evidence>
<keyword evidence="1" id="KW-0175">Coiled coil</keyword>
<feature type="region of interest" description="Disordered" evidence="2">
    <location>
        <begin position="1"/>
        <end position="43"/>
    </location>
</feature>
<dbReference type="AlphaFoldDB" id="A0A6A7A9J0"/>
<feature type="coiled-coil region" evidence="1">
    <location>
        <begin position="52"/>
        <end position="219"/>
    </location>
</feature>
<organism evidence="3 4">
    <name type="scientific">Ophiobolus disseminans</name>
    <dbReference type="NCBI Taxonomy" id="1469910"/>
    <lineage>
        <taxon>Eukaryota</taxon>
        <taxon>Fungi</taxon>
        <taxon>Dikarya</taxon>
        <taxon>Ascomycota</taxon>
        <taxon>Pezizomycotina</taxon>
        <taxon>Dothideomycetes</taxon>
        <taxon>Pleosporomycetidae</taxon>
        <taxon>Pleosporales</taxon>
        <taxon>Pleosporineae</taxon>
        <taxon>Phaeosphaeriaceae</taxon>
        <taxon>Ophiobolus</taxon>
    </lineage>
</organism>
<sequence length="227" mass="25891">MSPPIPSRQSSELLRDSDIGDMTDKKHERTTSPSSSPRLKLQIKKRKNIDDFAALLETYKNLQSENINLKAQADKTASSNDALTNTKTKLSHAEQRNTQLEKDKQTLIKEAHILKTDIERLQYENTDRFMDINALEKKLNAVKAEYNHMKAEKYALENKNEIRPPAKQTSQPTTMFSQTNAASKVKALEDENKTLKARVESLETEVQKASEKHEAYTTRVKAFADEL</sequence>
<accession>A0A6A7A9J0</accession>
<protein>
    <submittedName>
        <fullName evidence="3">Uncharacterized protein</fullName>
    </submittedName>
</protein>
<gene>
    <name evidence="3" type="ORF">CC86DRAFT_404039</name>
</gene>
<dbReference type="EMBL" id="MU006221">
    <property type="protein sequence ID" value="KAF2829398.1"/>
    <property type="molecule type" value="Genomic_DNA"/>
</dbReference>
<evidence type="ECO:0000313" key="4">
    <source>
        <dbReference type="Proteomes" id="UP000799424"/>
    </source>
</evidence>
<reference evidence="3" key="1">
    <citation type="journal article" date="2020" name="Stud. Mycol.">
        <title>101 Dothideomycetes genomes: a test case for predicting lifestyles and emergence of pathogens.</title>
        <authorList>
            <person name="Haridas S."/>
            <person name="Albert R."/>
            <person name="Binder M."/>
            <person name="Bloem J."/>
            <person name="Labutti K."/>
            <person name="Salamov A."/>
            <person name="Andreopoulos B."/>
            <person name="Baker S."/>
            <person name="Barry K."/>
            <person name="Bills G."/>
            <person name="Bluhm B."/>
            <person name="Cannon C."/>
            <person name="Castanera R."/>
            <person name="Culley D."/>
            <person name="Daum C."/>
            <person name="Ezra D."/>
            <person name="Gonzalez J."/>
            <person name="Henrissat B."/>
            <person name="Kuo A."/>
            <person name="Liang C."/>
            <person name="Lipzen A."/>
            <person name="Lutzoni F."/>
            <person name="Magnuson J."/>
            <person name="Mondo S."/>
            <person name="Nolan M."/>
            <person name="Ohm R."/>
            <person name="Pangilinan J."/>
            <person name="Park H.-J."/>
            <person name="Ramirez L."/>
            <person name="Alfaro M."/>
            <person name="Sun H."/>
            <person name="Tritt A."/>
            <person name="Yoshinaga Y."/>
            <person name="Zwiers L.-H."/>
            <person name="Turgeon B."/>
            <person name="Goodwin S."/>
            <person name="Spatafora J."/>
            <person name="Crous P."/>
            <person name="Grigoriev I."/>
        </authorList>
    </citation>
    <scope>NUCLEOTIDE SEQUENCE</scope>
    <source>
        <strain evidence="3">CBS 113818</strain>
    </source>
</reference>
<evidence type="ECO:0000256" key="2">
    <source>
        <dbReference type="SAM" id="MobiDB-lite"/>
    </source>
</evidence>
<name>A0A6A7A9J0_9PLEO</name>
<keyword evidence="4" id="KW-1185">Reference proteome</keyword>
<dbReference type="Proteomes" id="UP000799424">
    <property type="component" value="Unassembled WGS sequence"/>
</dbReference>
<feature type="compositionally biased region" description="Basic and acidic residues" evidence="2">
    <location>
        <begin position="13"/>
        <end position="30"/>
    </location>
</feature>
<proteinExistence type="predicted"/>
<evidence type="ECO:0000313" key="3">
    <source>
        <dbReference type="EMBL" id="KAF2829398.1"/>
    </source>
</evidence>